<dbReference type="Pfam" id="PF13432">
    <property type="entry name" value="TPR_16"/>
    <property type="match status" value="1"/>
</dbReference>
<feature type="repeat" description="TPR" evidence="1">
    <location>
        <begin position="90"/>
        <end position="123"/>
    </location>
</feature>
<keyword evidence="1" id="KW-0802">TPR repeat</keyword>
<keyword evidence="4" id="KW-1185">Reference proteome</keyword>
<dbReference type="PROSITE" id="PS50005">
    <property type="entry name" value="TPR"/>
    <property type="match status" value="1"/>
</dbReference>
<dbReference type="Gene3D" id="1.25.40.10">
    <property type="entry name" value="Tetratricopeptide repeat domain"/>
    <property type="match status" value="2"/>
</dbReference>
<comment type="caution">
    <text evidence="3">The sequence shown here is derived from an EMBL/GenBank/DDBJ whole genome shotgun (WGS) entry which is preliminary data.</text>
</comment>
<gene>
    <name evidence="3" type="ORF">QTP81_14265</name>
</gene>
<dbReference type="InterPro" id="IPR011990">
    <property type="entry name" value="TPR-like_helical_dom_sf"/>
</dbReference>
<evidence type="ECO:0000313" key="4">
    <source>
        <dbReference type="Proteomes" id="UP001234343"/>
    </source>
</evidence>
<dbReference type="InterPro" id="IPR019734">
    <property type="entry name" value="TPR_rpt"/>
</dbReference>
<reference evidence="3 4" key="1">
    <citation type="submission" date="2023-06" db="EMBL/GenBank/DDBJ databases">
        <title>Alteromonas sp. ASW11-36 isolated from intertidal sand.</title>
        <authorList>
            <person name="Li Y."/>
        </authorList>
    </citation>
    <scope>NUCLEOTIDE SEQUENCE [LARGE SCALE GENOMIC DNA]</scope>
    <source>
        <strain evidence="3 4">ASW11-36</strain>
    </source>
</reference>
<dbReference type="SUPFAM" id="SSF48452">
    <property type="entry name" value="TPR-like"/>
    <property type="match status" value="2"/>
</dbReference>
<accession>A0ABT7SZZ5</accession>
<dbReference type="PANTHER" id="PTHR12558:SF13">
    <property type="entry name" value="CELL DIVISION CYCLE PROTEIN 27 HOMOLOG"/>
    <property type="match status" value="1"/>
</dbReference>
<evidence type="ECO:0000256" key="2">
    <source>
        <dbReference type="SAM" id="SignalP"/>
    </source>
</evidence>
<dbReference type="EMBL" id="JAUCBP010000012">
    <property type="protein sequence ID" value="MDM7861763.1"/>
    <property type="molecule type" value="Genomic_DNA"/>
</dbReference>
<dbReference type="PANTHER" id="PTHR12558">
    <property type="entry name" value="CELL DIVISION CYCLE 16,23,27"/>
    <property type="match status" value="1"/>
</dbReference>
<proteinExistence type="predicted"/>
<protein>
    <submittedName>
        <fullName evidence="3">Tetratricopeptide repeat protein</fullName>
    </submittedName>
</protein>
<evidence type="ECO:0000313" key="3">
    <source>
        <dbReference type="EMBL" id="MDM7861763.1"/>
    </source>
</evidence>
<dbReference type="Proteomes" id="UP001234343">
    <property type="component" value="Unassembled WGS sequence"/>
</dbReference>
<organism evidence="3 4">
    <name type="scientific">Alteromonas arenosi</name>
    <dbReference type="NCBI Taxonomy" id="3055817"/>
    <lineage>
        <taxon>Bacteria</taxon>
        <taxon>Pseudomonadati</taxon>
        <taxon>Pseudomonadota</taxon>
        <taxon>Gammaproteobacteria</taxon>
        <taxon>Alteromonadales</taxon>
        <taxon>Alteromonadaceae</taxon>
        <taxon>Alteromonas/Salinimonas group</taxon>
        <taxon>Alteromonas</taxon>
    </lineage>
</organism>
<feature type="chain" id="PRO_5045761982" evidence="2">
    <location>
        <begin position="32"/>
        <end position="435"/>
    </location>
</feature>
<sequence>MMRISQFISRLSAVCVVLSACTLLPMAPVHAQDVAASEKKTRKTPALRSRVYDQLARAQAIADEGDNAGAIEVLREVEEKSSSMNSYELAMLYNFFGFIYYNAEDYDNAIASFEKVVEQQPIPETFEQTTLFSLAQLHLMRGNYAKSIEALERWESLNVGPVPPRNLVIKAQAYYQNKQYAEAEEYITAAIEGHEAEGMIPDEGWLILQRAVFYELKQPEKVKDVLIKMVKLFDEPKYWIQLAGMYGELEREVEQYALMEAAYQQGYVTSASDTFNLAQLYYFHEAPYKCARLMEQALDSGVLERNLRNLKFLSTCWQQAKENDKAVPVMQAAAELSDNGDLDAQLGQIFLNLERWDDAIAATQTALEKGELSNQGTAHLILGMAYYNKRRYVDALNELAKAEEHNNSRAMAQQWRRFVEGEKQTYERNQAELSG</sequence>
<dbReference type="SMART" id="SM00028">
    <property type="entry name" value="TPR"/>
    <property type="match status" value="5"/>
</dbReference>
<keyword evidence="2" id="KW-0732">Signal</keyword>
<feature type="signal peptide" evidence="2">
    <location>
        <begin position="1"/>
        <end position="31"/>
    </location>
</feature>
<dbReference type="Pfam" id="PF12895">
    <property type="entry name" value="ANAPC3"/>
    <property type="match status" value="1"/>
</dbReference>
<evidence type="ECO:0000256" key="1">
    <source>
        <dbReference type="PROSITE-ProRule" id="PRU00339"/>
    </source>
</evidence>
<name>A0ABT7SZZ5_9ALTE</name>
<dbReference type="PROSITE" id="PS51257">
    <property type="entry name" value="PROKAR_LIPOPROTEIN"/>
    <property type="match status" value="1"/>
</dbReference>